<evidence type="ECO:0000256" key="3">
    <source>
        <dbReference type="ARBA" id="ARBA00022741"/>
    </source>
</evidence>
<dbReference type="Pfam" id="PF01068">
    <property type="entry name" value="DNA_ligase_A_M"/>
    <property type="match status" value="1"/>
</dbReference>
<dbReference type="GO" id="GO:0003910">
    <property type="term" value="F:DNA ligase (ATP) activity"/>
    <property type="evidence" value="ECO:0007669"/>
    <property type="project" value="UniProtKB-EC"/>
</dbReference>
<dbReference type="EC" id="6.5.1.1" evidence="9"/>
<dbReference type="InterPro" id="IPR012310">
    <property type="entry name" value="DNA_ligase_ATP-dep_cent"/>
</dbReference>
<dbReference type="Proteomes" id="UP000054498">
    <property type="component" value="Unassembled WGS sequence"/>
</dbReference>
<dbReference type="Gene3D" id="1.10.3260.10">
    <property type="entry name" value="DNA ligase, ATP-dependent, N-terminal domain"/>
    <property type="match status" value="1"/>
</dbReference>
<accession>A0A0D2KAX5</accession>
<proteinExistence type="inferred from homology"/>
<dbReference type="AlphaFoldDB" id="A0A0D2KAX5"/>
<dbReference type="InterPro" id="IPR036599">
    <property type="entry name" value="DNA_ligase_N_sf"/>
</dbReference>
<feature type="region of interest" description="Disordered" evidence="6">
    <location>
        <begin position="301"/>
        <end position="342"/>
    </location>
</feature>
<name>A0A0D2KAX5_9CHLO</name>
<organism evidence="9 10">
    <name type="scientific">Monoraphidium neglectum</name>
    <dbReference type="NCBI Taxonomy" id="145388"/>
    <lineage>
        <taxon>Eukaryota</taxon>
        <taxon>Viridiplantae</taxon>
        <taxon>Chlorophyta</taxon>
        <taxon>core chlorophytes</taxon>
        <taxon>Chlorophyceae</taxon>
        <taxon>CS clade</taxon>
        <taxon>Sphaeropleales</taxon>
        <taxon>Selenastraceae</taxon>
        <taxon>Monoraphidium</taxon>
    </lineage>
</organism>
<protein>
    <submittedName>
        <fullName evidence="9">Putative DNA ligase 4</fullName>
        <ecNumber evidence="9">6.5.1.1</ecNumber>
    </submittedName>
</protein>
<evidence type="ECO:0000256" key="6">
    <source>
        <dbReference type="SAM" id="MobiDB-lite"/>
    </source>
</evidence>
<keyword evidence="3" id="KW-0547">Nucleotide-binding</keyword>
<dbReference type="GO" id="GO:0003677">
    <property type="term" value="F:DNA binding"/>
    <property type="evidence" value="ECO:0007669"/>
    <property type="project" value="InterPro"/>
</dbReference>
<evidence type="ECO:0000256" key="2">
    <source>
        <dbReference type="ARBA" id="ARBA00022598"/>
    </source>
</evidence>
<evidence type="ECO:0000256" key="5">
    <source>
        <dbReference type="ARBA" id="ARBA00023242"/>
    </source>
</evidence>
<keyword evidence="5" id="KW-0539">Nucleus</keyword>
<keyword evidence="10" id="KW-1185">Reference proteome</keyword>
<dbReference type="STRING" id="145388.A0A0D2KAX5"/>
<dbReference type="Pfam" id="PF04675">
    <property type="entry name" value="DNA_ligase_A_N"/>
    <property type="match status" value="1"/>
</dbReference>
<comment type="similarity">
    <text evidence="1">Belongs to the ATP-dependent DNA ligase family.</text>
</comment>
<dbReference type="KEGG" id="mng:MNEG_14850"/>
<reference evidence="9 10" key="1">
    <citation type="journal article" date="2013" name="BMC Genomics">
        <title>Reconstruction of the lipid metabolism for the microalga Monoraphidium neglectum from its genome sequence reveals characteristics suitable for biofuel production.</title>
        <authorList>
            <person name="Bogen C."/>
            <person name="Al-Dilaimi A."/>
            <person name="Albersmeier A."/>
            <person name="Wichmann J."/>
            <person name="Grundmann M."/>
            <person name="Rupp O."/>
            <person name="Lauersen K.J."/>
            <person name="Blifernez-Klassen O."/>
            <person name="Kalinowski J."/>
            <person name="Goesmann A."/>
            <person name="Mussgnug J.H."/>
            <person name="Kruse O."/>
        </authorList>
    </citation>
    <scope>NUCLEOTIDE SEQUENCE [LARGE SCALE GENOMIC DNA]</scope>
    <source>
        <strain evidence="9 10">SAG 48.87</strain>
    </source>
</reference>
<sequence>MSLSGPGSAKEKAMLMRWAISNMSPRQCKWLVKIILRDLKVGLSVERVLRDYHPDANKSFNINQDLEKVVNDLADPSTRLIKDVAHPGDTIRHQLCDRKDSVDAVFAAVSGGRAVSPPFVVEIKVDGERIAVHMKGGKLIAMTSRQGFDHHSKSNYDVITPVIPPDIILDGEMIVWNKRRCQFEPFGSLKAVVNAARNGAKGGARIETDSRMGGGDPSWDCPNAEDVEIVFVAFDVLYQTGAGSVTHEPLHKRHDLLRTAVRAAPPEGYPLGPPGCAIRGRVAALLPGQPLLPPCADSDGGASAGGGGGGGGAANAAAATSAGGGGGGYHRDLDASDPGSRILSRVGTNKELIQEMYDLALANNVRQGGSGTDVQALVGV</sequence>
<dbReference type="PANTHER" id="PTHR45997:SF1">
    <property type="entry name" value="DNA LIGASE 4"/>
    <property type="match status" value="1"/>
</dbReference>
<dbReference type="RefSeq" id="XP_013892133.1">
    <property type="nucleotide sequence ID" value="XM_014036679.1"/>
</dbReference>
<feature type="domain" description="ATP-dependent DNA ligase family profile" evidence="7">
    <location>
        <begin position="116"/>
        <end position="263"/>
    </location>
</feature>
<dbReference type="GeneID" id="25732453"/>
<feature type="compositionally biased region" description="Gly residues" evidence="6">
    <location>
        <begin position="302"/>
        <end position="313"/>
    </location>
</feature>
<evidence type="ECO:0000313" key="9">
    <source>
        <dbReference type="EMBL" id="KIY93113.1"/>
    </source>
</evidence>
<evidence type="ECO:0000313" key="10">
    <source>
        <dbReference type="Proteomes" id="UP000054498"/>
    </source>
</evidence>
<dbReference type="InterPro" id="IPR029710">
    <property type="entry name" value="LIG4"/>
</dbReference>
<dbReference type="OrthoDB" id="151490at2759"/>
<gene>
    <name evidence="9" type="ORF">MNEG_14850</name>
</gene>
<dbReference type="GO" id="GO:0006310">
    <property type="term" value="P:DNA recombination"/>
    <property type="evidence" value="ECO:0007669"/>
    <property type="project" value="InterPro"/>
</dbReference>
<dbReference type="SUPFAM" id="SSF56091">
    <property type="entry name" value="DNA ligase/mRNA capping enzyme, catalytic domain"/>
    <property type="match status" value="1"/>
</dbReference>
<dbReference type="GO" id="GO:0006303">
    <property type="term" value="P:double-strand break repair via nonhomologous end joining"/>
    <property type="evidence" value="ECO:0007669"/>
    <property type="project" value="TreeGrafter"/>
</dbReference>
<dbReference type="PANTHER" id="PTHR45997">
    <property type="entry name" value="DNA LIGASE 4"/>
    <property type="match status" value="1"/>
</dbReference>
<dbReference type="GO" id="GO:0006297">
    <property type="term" value="P:nucleotide-excision repair, DNA gap filling"/>
    <property type="evidence" value="ECO:0007669"/>
    <property type="project" value="TreeGrafter"/>
</dbReference>
<evidence type="ECO:0000259" key="8">
    <source>
        <dbReference type="Pfam" id="PF04675"/>
    </source>
</evidence>
<evidence type="ECO:0000259" key="7">
    <source>
        <dbReference type="Pfam" id="PF01068"/>
    </source>
</evidence>
<dbReference type="GO" id="GO:0032807">
    <property type="term" value="C:DNA ligase IV complex"/>
    <property type="evidence" value="ECO:0007669"/>
    <property type="project" value="TreeGrafter"/>
</dbReference>
<keyword evidence="2 9" id="KW-0436">Ligase</keyword>
<keyword evidence="4" id="KW-0067">ATP-binding</keyword>
<dbReference type="Gene3D" id="3.30.470.30">
    <property type="entry name" value="DNA ligase/mRNA capping enzyme"/>
    <property type="match status" value="1"/>
</dbReference>
<dbReference type="InterPro" id="IPR012308">
    <property type="entry name" value="DNA_ligase_ATP-dep_N"/>
</dbReference>
<dbReference type="EMBL" id="KK105034">
    <property type="protein sequence ID" value="KIY93113.1"/>
    <property type="molecule type" value="Genomic_DNA"/>
</dbReference>
<feature type="domain" description="DNA ligase ATP-dependent N-terminal" evidence="8">
    <location>
        <begin position="4"/>
        <end position="52"/>
    </location>
</feature>
<dbReference type="GO" id="GO:0005524">
    <property type="term" value="F:ATP binding"/>
    <property type="evidence" value="ECO:0007669"/>
    <property type="project" value="UniProtKB-KW"/>
</dbReference>
<evidence type="ECO:0000256" key="4">
    <source>
        <dbReference type="ARBA" id="ARBA00022840"/>
    </source>
</evidence>
<evidence type="ECO:0000256" key="1">
    <source>
        <dbReference type="ARBA" id="ARBA00007572"/>
    </source>
</evidence>